<gene>
    <name evidence="2" type="ORF">BRM3_03235</name>
</gene>
<name>A0ABY6G2X2_9MICO</name>
<reference evidence="2" key="1">
    <citation type="submission" date="2022-10" db="EMBL/GenBank/DDBJ databases">
        <title>Whole-Genome Sequencing of Brachybacterium huguangmaarense BRM-3, Isolated from Betula schmidtii.</title>
        <authorList>
            <person name="Haam D."/>
        </authorList>
    </citation>
    <scope>NUCLEOTIDE SEQUENCE</scope>
    <source>
        <strain evidence="2">BRM-3</strain>
    </source>
</reference>
<dbReference type="Proteomes" id="UP001164305">
    <property type="component" value="Chromosome"/>
</dbReference>
<dbReference type="EMBL" id="CP107020">
    <property type="protein sequence ID" value="UYG17457.1"/>
    <property type="molecule type" value="Genomic_DNA"/>
</dbReference>
<dbReference type="RefSeq" id="WP_263594666.1">
    <property type="nucleotide sequence ID" value="NZ_CP107020.1"/>
</dbReference>
<accession>A0ABY6G2X2</accession>
<protein>
    <submittedName>
        <fullName evidence="2">Uncharacterized protein</fullName>
    </submittedName>
</protein>
<keyword evidence="1" id="KW-0812">Transmembrane</keyword>
<evidence type="ECO:0000313" key="3">
    <source>
        <dbReference type="Proteomes" id="UP001164305"/>
    </source>
</evidence>
<keyword evidence="1" id="KW-1133">Transmembrane helix</keyword>
<feature type="transmembrane region" description="Helical" evidence="1">
    <location>
        <begin position="45"/>
        <end position="67"/>
    </location>
</feature>
<proteinExistence type="predicted"/>
<sequence>MTLSPPPAPRPPEQRAAQLVVVAAVIAAILIAAMGLFLLQPPVRWILVGVAVVDLVVMLSMFGPKAFGRGGAPRR</sequence>
<evidence type="ECO:0000313" key="2">
    <source>
        <dbReference type="EMBL" id="UYG17457.1"/>
    </source>
</evidence>
<keyword evidence="3" id="KW-1185">Reference proteome</keyword>
<keyword evidence="1" id="KW-0472">Membrane</keyword>
<feature type="transmembrane region" description="Helical" evidence="1">
    <location>
        <begin position="19"/>
        <end position="39"/>
    </location>
</feature>
<evidence type="ECO:0000256" key="1">
    <source>
        <dbReference type="SAM" id="Phobius"/>
    </source>
</evidence>
<organism evidence="2 3">
    <name type="scientific">Brachybacterium huguangmaarense</name>
    <dbReference type="NCBI Taxonomy" id="1652028"/>
    <lineage>
        <taxon>Bacteria</taxon>
        <taxon>Bacillati</taxon>
        <taxon>Actinomycetota</taxon>
        <taxon>Actinomycetes</taxon>
        <taxon>Micrococcales</taxon>
        <taxon>Dermabacteraceae</taxon>
        <taxon>Brachybacterium</taxon>
    </lineage>
</organism>